<dbReference type="KEGG" id="aor:AO090701000624"/>
<organism evidence="2 3">
    <name type="scientific">Aspergillus oryzae (strain ATCC 42149 / RIB 40)</name>
    <name type="common">Yellow koji mold</name>
    <dbReference type="NCBI Taxonomy" id="510516"/>
    <lineage>
        <taxon>Eukaryota</taxon>
        <taxon>Fungi</taxon>
        <taxon>Dikarya</taxon>
        <taxon>Ascomycota</taxon>
        <taxon>Pezizomycotina</taxon>
        <taxon>Eurotiomycetes</taxon>
        <taxon>Eurotiomycetidae</taxon>
        <taxon>Eurotiales</taxon>
        <taxon>Aspergillaceae</taxon>
        <taxon>Aspergillus</taxon>
        <taxon>Aspergillus subgen. Circumdati</taxon>
    </lineage>
</organism>
<accession>Q2U802</accession>
<reference evidence="2 3" key="1">
    <citation type="journal article" date="2005" name="Nature">
        <title>Genome sequencing and analysis of Aspergillus oryzae.</title>
        <authorList>
            <person name="Machida M."/>
            <person name="Asai K."/>
            <person name="Sano M."/>
            <person name="Tanaka T."/>
            <person name="Kumagai T."/>
            <person name="Terai G."/>
            <person name="Kusumoto K."/>
            <person name="Arima T."/>
            <person name="Akita O."/>
            <person name="Kashiwagi Y."/>
            <person name="Abe K."/>
            <person name="Gomi K."/>
            <person name="Horiuchi H."/>
            <person name="Kitamoto K."/>
            <person name="Kobayashi T."/>
            <person name="Takeuchi M."/>
            <person name="Denning D.W."/>
            <person name="Galagan J.E."/>
            <person name="Nierman W.C."/>
            <person name="Yu J."/>
            <person name="Archer D.B."/>
            <person name="Bennett J.W."/>
            <person name="Bhatnagar D."/>
            <person name="Cleveland T.E."/>
            <person name="Fedorova N.D."/>
            <person name="Gotoh O."/>
            <person name="Horikawa H."/>
            <person name="Hosoyama A."/>
            <person name="Ichinomiya M."/>
            <person name="Igarashi R."/>
            <person name="Iwashita K."/>
            <person name="Juvvadi P.R."/>
            <person name="Kato M."/>
            <person name="Kato Y."/>
            <person name="Kin T."/>
            <person name="Kokubun A."/>
            <person name="Maeda H."/>
            <person name="Maeyama N."/>
            <person name="Maruyama J."/>
            <person name="Nagasaki H."/>
            <person name="Nakajima T."/>
            <person name="Oda K."/>
            <person name="Okada K."/>
            <person name="Paulsen I."/>
            <person name="Sakamoto K."/>
            <person name="Sawano T."/>
            <person name="Takahashi M."/>
            <person name="Takase K."/>
            <person name="Terabayashi Y."/>
            <person name="Wortman J."/>
            <person name="Yamada O."/>
            <person name="Yamagata Y."/>
            <person name="Anazawa H."/>
            <person name="Hata Y."/>
            <person name="Koide Y."/>
            <person name="Komori T."/>
            <person name="Koyama Y."/>
            <person name="Minetoki T."/>
            <person name="Suharnan S."/>
            <person name="Tanaka A."/>
            <person name="Isono K."/>
            <person name="Kuhara S."/>
            <person name="Ogasawara N."/>
            <person name="Kikuchi H."/>
        </authorList>
    </citation>
    <scope>NUCLEOTIDE SEQUENCE [LARGE SCALE GENOMIC DNA]</scope>
    <source>
        <strain evidence="3">ATCC 42149 / RIB 40</strain>
    </source>
</reference>
<keyword evidence="3" id="KW-1185">Reference proteome</keyword>
<evidence type="ECO:0000256" key="1">
    <source>
        <dbReference type="SAM" id="MobiDB-lite"/>
    </source>
</evidence>
<dbReference type="Proteomes" id="UP000006564">
    <property type="component" value="Chromosome 5"/>
</dbReference>
<evidence type="ECO:0000313" key="2">
    <source>
        <dbReference type="EMBL" id="BAE62313.1"/>
    </source>
</evidence>
<name>Q2U802_ASPOR</name>
<dbReference type="HOGENOM" id="CLU_1337266_0_0_1"/>
<proteinExistence type="predicted"/>
<protein>
    <submittedName>
        <fullName evidence="2">DNA, SC111</fullName>
    </submittedName>
</protein>
<evidence type="ECO:0000313" key="3">
    <source>
        <dbReference type="Proteomes" id="UP000006564"/>
    </source>
</evidence>
<dbReference type="GeneID" id="5995503"/>
<dbReference type="EMBL" id="BA000053">
    <property type="protein sequence ID" value="BAE62313.1"/>
    <property type="molecule type" value="Genomic_DNA"/>
</dbReference>
<feature type="region of interest" description="Disordered" evidence="1">
    <location>
        <begin position="61"/>
        <end position="85"/>
    </location>
</feature>
<dbReference type="EMBL" id="AP007164">
    <property type="protein sequence ID" value="BAE62313.1"/>
    <property type="molecule type" value="Genomic_DNA"/>
</dbReference>
<dbReference type="STRING" id="510516.Q2U802"/>
<dbReference type="RefSeq" id="XP_023092226.1">
    <property type="nucleotide sequence ID" value="XM_023237217.1"/>
</dbReference>
<dbReference type="AlphaFoldDB" id="Q2U802"/>
<sequence>MAGFGEMVAHATSVLTMKPYNKNIVRALTENSEILTNIPSDYLNTEEDMAKLNRFESSTFQEGKGMTGVPGSQGKVVEDDSSEGGINDCNDHINRNQMDMCKFYGADDPEYEKVLGEIKRHLSRVRGQIDEQSYNVLMSLEEHGVSSNRRMELRQLLIKLLPLARSVISLARRKMTKRFPANTVPCDQNQDIEVYEWSRRDVERV</sequence>
<gene>
    <name evidence="2" type="ORF">AO090701000624</name>
</gene>